<reference evidence="1" key="1">
    <citation type="journal article" date="2023" name="bioRxiv">
        <title>Improved chromosome-level genome assembly for marigold (Tagetes erecta).</title>
        <authorList>
            <person name="Jiang F."/>
            <person name="Yuan L."/>
            <person name="Wang S."/>
            <person name="Wang H."/>
            <person name="Xu D."/>
            <person name="Wang A."/>
            <person name="Fan W."/>
        </authorList>
    </citation>
    <scope>NUCLEOTIDE SEQUENCE</scope>
    <source>
        <strain evidence="1">WSJ</strain>
        <tissue evidence="1">Leaf</tissue>
    </source>
</reference>
<evidence type="ECO:0000313" key="2">
    <source>
        <dbReference type="Proteomes" id="UP001229421"/>
    </source>
</evidence>
<accession>A0AAD8K3A7</accession>
<dbReference type="Proteomes" id="UP001229421">
    <property type="component" value="Unassembled WGS sequence"/>
</dbReference>
<evidence type="ECO:0000313" key="1">
    <source>
        <dbReference type="EMBL" id="KAK1413502.1"/>
    </source>
</evidence>
<dbReference type="EMBL" id="JAUHHV010000009">
    <property type="protein sequence ID" value="KAK1413502.1"/>
    <property type="molecule type" value="Genomic_DNA"/>
</dbReference>
<comment type="caution">
    <text evidence="1">The sequence shown here is derived from an EMBL/GenBank/DDBJ whole genome shotgun (WGS) entry which is preliminary data.</text>
</comment>
<organism evidence="1 2">
    <name type="scientific">Tagetes erecta</name>
    <name type="common">African marigold</name>
    <dbReference type="NCBI Taxonomy" id="13708"/>
    <lineage>
        <taxon>Eukaryota</taxon>
        <taxon>Viridiplantae</taxon>
        <taxon>Streptophyta</taxon>
        <taxon>Embryophyta</taxon>
        <taxon>Tracheophyta</taxon>
        <taxon>Spermatophyta</taxon>
        <taxon>Magnoliopsida</taxon>
        <taxon>eudicotyledons</taxon>
        <taxon>Gunneridae</taxon>
        <taxon>Pentapetalae</taxon>
        <taxon>asterids</taxon>
        <taxon>campanulids</taxon>
        <taxon>Asterales</taxon>
        <taxon>Asteraceae</taxon>
        <taxon>Asteroideae</taxon>
        <taxon>Heliantheae alliance</taxon>
        <taxon>Tageteae</taxon>
        <taxon>Tagetes</taxon>
    </lineage>
</organism>
<proteinExistence type="predicted"/>
<keyword evidence="2" id="KW-1185">Reference proteome</keyword>
<protein>
    <submittedName>
        <fullName evidence="1">Uncharacterized protein</fullName>
    </submittedName>
</protein>
<dbReference type="AlphaFoldDB" id="A0AAD8K3A7"/>
<sequence>MFCPRFTRELELNLKLICIVMRICRENEDGVKLTSICFTTRITSPIQRSDCSSSFLVIVYCYLPTLLKVIVKLTLFTDAY</sequence>
<gene>
    <name evidence="1" type="ORF">QVD17_35276</name>
</gene>
<name>A0AAD8K3A7_TARER</name>